<sequence length="357" mass="38546">MPSILSDEDKETVKRTVPKQTNKIQAVAVARLYVAFPNRSKWTYTGLQGAIVLANDLVGNTYWLKLVDISPSARGVIWDQEIFDIWSYNQDRTFFHTFELEECLAGLSFVDEKEAKQFKKKMDEREKNASKATRNTPFGGSNHAQPAKHGGLFGGIFGGHRHSSAPSPPESPRNGGGLPPPPPAPASTHSRSPSTSANGVHKGASEFATLEAYDPPLAGELWSKVARCPSLHLHLPPPPPPVNGHSTGHGRAPPPPPPPPSSSRPPAPDSMSSASSRRGMPPPPSRTTQIGQNRCRYARTHTSARFNTPSTAVQCTAAVAGRWEICSCGYVPEECIRRTCPGTASTPKTAKDTRGRP</sequence>
<evidence type="ECO:0000313" key="4">
    <source>
        <dbReference type="Proteomes" id="UP001391051"/>
    </source>
</evidence>
<feature type="domain" description="WH1" evidence="2">
    <location>
        <begin position="17"/>
        <end position="129"/>
    </location>
</feature>
<dbReference type="Pfam" id="PF00568">
    <property type="entry name" value="WH1"/>
    <property type="match status" value="1"/>
</dbReference>
<feature type="compositionally biased region" description="Polar residues" evidence="1">
    <location>
        <begin position="130"/>
        <end position="144"/>
    </location>
</feature>
<reference evidence="3 4" key="1">
    <citation type="submission" date="2023-01" db="EMBL/GenBank/DDBJ databases">
        <title>Analysis of 21 Apiospora genomes using comparative genomics revels a genus with tremendous synthesis potential of carbohydrate active enzymes and secondary metabolites.</title>
        <authorList>
            <person name="Sorensen T."/>
        </authorList>
    </citation>
    <scope>NUCLEOTIDE SEQUENCE [LARGE SCALE GENOMIC DNA]</scope>
    <source>
        <strain evidence="3 4">CBS 24483</strain>
    </source>
</reference>
<dbReference type="InterPro" id="IPR011993">
    <property type="entry name" value="PH-like_dom_sf"/>
</dbReference>
<organism evidence="3 4">
    <name type="scientific">Apiospora aurea</name>
    <dbReference type="NCBI Taxonomy" id="335848"/>
    <lineage>
        <taxon>Eukaryota</taxon>
        <taxon>Fungi</taxon>
        <taxon>Dikarya</taxon>
        <taxon>Ascomycota</taxon>
        <taxon>Pezizomycotina</taxon>
        <taxon>Sordariomycetes</taxon>
        <taxon>Xylariomycetidae</taxon>
        <taxon>Amphisphaeriales</taxon>
        <taxon>Apiosporaceae</taxon>
        <taxon>Apiospora</taxon>
    </lineage>
</organism>
<feature type="compositionally biased region" description="Pro residues" evidence="1">
    <location>
        <begin position="252"/>
        <end position="268"/>
    </location>
</feature>
<feature type="compositionally biased region" description="Low complexity" evidence="1">
    <location>
        <begin position="186"/>
        <end position="198"/>
    </location>
</feature>
<keyword evidence="4" id="KW-1185">Reference proteome</keyword>
<dbReference type="RefSeq" id="XP_066700386.1">
    <property type="nucleotide sequence ID" value="XM_066844274.1"/>
</dbReference>
<feature type="region of interest" description="Disordered" evidence="1">
    <location>
        <begin position="236"/>
        <end position="293"/>
    </location>
</feature>
<dbReference type="SUPFAM" id="SSF50729">
    <property type="entry name" value="PH domain-like"/>
    <property type="match status" value="1"/>
</dbReference>
<dbReference type="GeneID" id="92077336"/>
<feature type="region of interest" description="Disordered" evidence="1">
    <location>
        <begin position="120"/>
        <end position="201"/>
    </location>
</feature>
<comment type="caution">
    <text evidence="3">The sequence shown here is derived from an EMBL/GenBank/DDBJ whole genome shotgun (WGS) entry which is preliminary data.</text>
</comment>
<accession>A0ABR1QEB8</accession>
<name>A0ABR1QEB8_9PEZI</name>
<dbReference type="EMBL" id="JAQQWE010000005">
    <property type="protein sequence ID" value="KAK7952324.1"/>
    <property type="molecule type" value="Genomic_DNA"/>
</dbReference>
<feature type="compositionally biased region" description="Low complexity" evidence="1">
    <location>
        <begin position="269"/>
        <end position="279"/>
    </location>
</feature>
<evidence type="ECO:0000313" key="3">
    <source>
        <dbReference type="EMBL" id="KAK7952324.1"/>
    </source>
</evidence>
<feature type="compositionally biased region" description="Basic and acidic residues" evidence="1">
    <location>
        <begin position="120"/>
        <end position="129"/>
    </location>
</feature>
<dbReference type="PROSITE" id="PS50229">
    <property type="entry name" value="WH1"/>
    <property type="match status" value="1"/>
</dbReference>
<dbReference type="InterPro" id="IPR033927">
    <property type="entry name" value="WASPfam_EVH1"/>
</dbReference>
<dbReference type="InterPro" id="IPR000697">
    <property type="entry name" value="WH1/EVH1_dom"/>
</dbReference>
<evidence type="ECO:0000256" key="1">
    <source>
        <dbReference type="SAM" id="MobiDB-lite"/>
    </source>
</evidence>
<proteinExistence type="predicted"/>
<gene>
    <name evidence="3" type="ORF">PG986_008052</name>
</gene>
<dbReference type="CDD" id="cd01205">
    <property type="entry name" value="EVH1_WASP-like"/>
    <property type="match status" value="1"/>
</dbReference>
<dbReference type="Gene3D" id="2.30.29.30">
    <property type="entry name" value="Pleckstrin-homology domain (PH domain)/Phosphotyrosine-binding domain (PTB)"/>
    <property type="match status" value="1"/>
</dbReference>
<protein>
    <submittedName>
        <fullName evidence="3">WH1-domain-containing protein</fullName>
    </submittedName>
</protein>
<dbReference type="SMART" id="SM00461">
    <property type="entry name" value="WH1"/>
    <property type="match status" value="1"/>
</dbReference>
<evidence type="ECO:0000259" key="2">
    <source>
        <dbReference type="PROSITE" id="PS50229"/>
    </source>
</evidence>
<dbReference type="Proteomes" id="UP001391051">
    <property type="component" value="Unassembled WGS sequence"/>
</dbReference>